<keyword evidence="5" id="KW-1185">Reference proteome</keyword>
<dbReference type="Proteomes" id="UP000659172">
    <property type="component" value="Unassembled WGS sequence"/>
</dbReference>
<evidence type="ECO:0000256" key="3">
    <source>
        <dbReference type="RuleBase" id="RU000363"/>
    </source>
</evidence>
<dbReference type="PRINTS" id="PR00081">
    <property type="entry name" value="GDHRDH"/>
</dbReference>
<name>A0ABX2QET3_9HYPH</name>
<protein>
    <submittedName>
        <fullName evidence="4">SDR family NAD(P)-dependent oxidoreductase</fullName>
    </submittedName>
</protein>
<dbReference type="Gene3D" id="3.40.50.720">
    <property type="entry name" value="NAD(P)-binding Rossmann-like Domain"/>
    <property type="match status" value="1"/>
</dbReference>
<reference evidence="4 5" key="1">
    <citation type="submission" date="2020-06" db="EMBL/GenBank/DDBJ databases">
        <title>Rhizobium sp.nov. isolated from the tomato plant.</title>
        <authorList>
            <person name="Thin K.K."/>
            <person name="Zhang X."/>
            <person name="He S."/>
        </authorList>
    </citation>
    <scope>NUCLEOTIDE SEQUENCE [LARGE SCALE GENOMIC DNA]</scope>
    <source>
        <strain evidence="4 5">DBTS2</strain>
    </source>
</reference>
<evidence type="ECO:0000313" key="5">
    <source>
        <dbReference type="Proteomes" id="UP000659172"/>
    </source>
</evidence>
<sequence length="297" mass="31105">MNGAASSRPAVVVVGASRGIGRAIAKVAAREQCPVVLAARAPDALAAVAGEVRAAGGEPFILEIDLFTAAAPKRLQAYLESVDLYCDVLVNSAGYGLRGAATLLPADEQIGMVDVNIRALSDMTLHFLPAMCARKRGGVLNLGSIASFTPGPGMAMYYATKGFVRSFSEALHEEVRATGVTVTCAAPGPVATEFLQRSGAGRSMLFKVLPRLDADYVAERAWRGFRSGRRLVVPGISAKLAAFTASVIPHMLLLPLIGKLQRRSGDPCPCGSGKRYSECCGKRGAGRRAGRISSAKS</sequence>
<dbReference type="PRINTS" id="PR00080">
    <property type="entry name" value="SDRFAMILY"/>
</dbReference>
<dbReference type="PIRSF" id="PIRSF000126">
    <property type="entry name" value="11-beta-HSD1"/>
    <property type="match status" value="1"/>
</dbReference>
<keyword evidence="2" id="KW-0560">Oxidoreductase</keyword>
<gene>
    <name evidence="4" type="ORF">HV823_11395</name>
</gene>
<evidence type="ECO:0000256" key="2">
    <source>
        <dbReference type="ARBA" id="ARBA00023002"/>
    </source>
</evidence>
<dbReference type="InterPro" id="IPR002347">
    <property type="entry name" value="SDR_fam"/>
</dbReference>
<proteinExistence type="inferred from homology"/>
<dbReference type="CDD" id="cd05233">
    <property type="entry name" value="SDR_c"/>
    <property type="match status" value="1"/>
</dbReference>
<evidence type="ECO:0000313" key="4">
    <source>
        <dbReference type="EMBL" id="NVP55856.1"/>
    </source>
</evidence>
<dbReference type="RefSeq" id="WP_176949846.1">
    <property type="nucleotide sequence ID" value="NZ_JABXYK010000006.1"/>
</dbReference>
<dbReference type="Pfam" id="PF00106">
    <property type="entry name" value="adh_short"/>
    <property type="match status" value="1"/>
</dbReference>
<evidence type="ECO:0000256" key="1">
    <source>
        <dbReference type="ARBA" id="ARBA00006484"/>
    </source>
</evidence>
<dbReference type="InterPro" id="IPR004027">
    <property type="entry name" value="SEC_C_motif"/>
</dbReference>
<dbReference type="InterPro" id="IPR036291">
    <property type="entry name" value="NAD(P)-bd_dom_sf"/>
</dbReference>
<dbReference type="EMBL" id="JABXYK010000006">
    <property type="protein sequence ID" value="NVP55856.1"/>
    <property type="molecule type" value="Genomic_DNA"/>
</dbReference>
<organism evidence="4 5">
    <name type="scientific">Mycoplana rhizolycopersici</name>
    <dbReference type="NCBI Taxonomy" id="2746702"/>
    <lineage>
        <taxon>Bacteria</taxon>
        <taxon>Pseudomonadati</taxon>
        <taxon>Pseudomonadota</taxon>
        <taxon>Alphaproteobacteria</taxon>
        <taxon>Hyphomicrobiales</taxon>
        <taxon>Rhizobiaceae</taxon>
        <taxon>Mycoplana</taxon>
    </lineage>
</organism>
<comment type="caution">
    <text evidence="4">The sequence shown here is derived from an EMBL/GenBank/DDBJ whole genome shotgun (WGS) entry which is preliminary data.</text>
</comment>
<accession>A0ABX2QET3</accession>
<dbReference type="SUPFAM" id="SSF103642">
    <property type="entry name" value="Sec-C motif"/>
    <property type="match status" value="1"/>
</dbReference>
<dbReference type="PANTHER" id="PTHR44196">
    <property type="entry name" value="DEHYDROGENASE/REDUCTASE SDR FAMILY MEMBER 7B"/>
    <property type="match status" value="1"/>
</dbReference>
<dbReference type="Pfam" id="PF02810">
    <property type="entry name" value="SEC-C"/>
    <property type="match status" value="1"/>
</dbReference>
<dbReference type="SUPFAM" id="SSF51735">
    <property type="entry name" value="NAD(P)-binding Rossmann-fold domains"/>
    <property type="match status" value="1"/>
</dbReference>
<dbReference type="PANTHER" id="PTHR44196:SF2">
    <property type="entry name" value="SHORT-CHAIN DEHYDROGENASE-RELATED"/>
    <property type="match status" value="1"/>
</dbReference>
<comment type="similarity">
    <text evidence="1 3">Belongs to the short-chain dehydrogenases/reductases (SDR) family.</text>
</comment>